<dbReference type="AlphaFoldDB" id="A0A4Y2A989"/>
<dbReference type="Proteomes" id="UP000499080">
    <property type="component" value="Unassembled WGS sequence"/>
</dbReference>
<proteinExistence type="predicted"/>
<keyword evidence="3" id="KW-1185">Reference proteome</keyword>
<protein>
    <submittedName>
        <fullName evidence="2">Uncharacterized protein</fullName>
    </submittedName>
</protein>
<name>A0A4Y2A989_ARAVE</name>
<organism evidence="2 3">
    <name type="scientific">Araneus ventricosus</name>
    <name type="common">Orbweaver spider</name>
    <name type="synonym">Epeira ventricosa</name>
    <dbReference type="NCBI Taxonomy" id="182803"/>
    <lineage>
        <taxon>Eukaryota</taxon>
        <taxon>Metazoa</taxon>
        <taxon>Ecdysozoa</taxon>
        <taxon>Arthropoda</taxon>
        <taxon>Chelicerata</taxon>
        <taxon>Arachnida</taxon>
        <taxon>Araneae</taxon>
        <taxon>Araneomorphae</taxon>
        <taxon>Entelegynae</taxon>
        <taxon>Araneoidea</taxon>
        <taxon>Araneidae</taxon>
        <taxon>Araneus</taxon>
    </lineage>
</organism>
<evidence type="ECO:0000313" key="3">
    <source>
        <dbReference type="Proteomes" id="UP000499080"/>
    </source>
</evidence>
<dbReference type="EMBL" id="BGPR01000007">
    <property type="protein sequence ID" value="GBL75484.1"/>
    <property type="molecule type" value="Genomic_DNA"/>
</dbReference>
<evidence type="ECO:0000256" key="1">
    <source>
        <dbReference type="SAM" id="MobiDB-lite"/>
    </source>
</evidence>
<sequence>MQELTIHSHESSTRNDEPSTRTEESPAGNDEPSTRNDEFGKALTRFGFVSAAFSGPQHFSNAGDESPDLQSQDRVRQHPNTFRQYAEYLYRQDVYADDSCICRFPIRLLVTLTAMSPSSLRYDPPRAPSTLTRHSLPLTRHSLTHQSLPLTQHSLTQRSLPLTQHSLIQKSLMQQSLLFEQSLPEIHQYRPRLPIGKNFFSGIKKIYRLMKHRFRYDTAFSMILDPV</sequence>
<gene>
    <name evidence="2" type="ORF">AVEN_194658_1</name>
</gene>
<evidence type="ECO:0000313" key="2">
    <source>
        <dbReference type="EMBL" id="GBL75484.1"/>
    </source>
</evidence>
<feature type="compositionally biased region" description="Basic and acidic residues" evidence="1">
    <location>
        <begin position="1"/>
        <end position="24"/>
    </location>
</feature>
<accession>A0A4Y2A989</accession>
<comment type="caution">
    <text evidence="2">The sequence shown here is derived from an EMBL/GenBank/DDBJ whole genome shotgun (WGS) entry which is preliminary data.</text>
</comment>
<reference evidence="2 3" key="1">
    <citation type="journal article" date="2019" name="Sci. Rep.">
        <title>Orb-weaving spider Araneus ventricosus genome elucidates the spidroin gene catalogue.</title>
        <authorList>
            <person name="Kono N."/>
            <person name="Nakamura H."/>
            <person name="Ohtoshi R."/>
            <person name="Moran D.A.P."/>
            <person name="Shinohara A."/>
            <person name="Yoshida Y."/>
            <person name="Fujiwara M."/>
            <person name="Mori M."/>
            <person name="Tomita M."/>
            <person name="Arakawa K."/>
        </authorList>
    </citation>
    <scope>NUCLEOTIDE SEQUENCE [LARGE SCALE GENOMIC DNA]</scope>
</reference>
<feature type="region of interest" description="Disordered" evidence="1">
    <location>
        <begin position="1"/>
        <end position="40"/>
    </location>
</feature>